<dbReference type="EMBL" id="CAJNRE010012161">
    <property type="protein sequence ID" value="CAF2108012.1"/>
    <property type="molecule type" value="Genomic_DNA"/>
</dbReference>
<accession>A0A816H516</accession>
<dbReference type="CDD" id="cd16448">
    <property type="entry name" value="RING-H2"/>
    <property type="match status" value="1"/>
</dbReference>
<organism evidence="7 11">
    <name type="scientific">Rotaria magnacalcarata</name>
    <dbReference type="NCBI Taxonomy" id="392030"/>
    <lineage>
        <taxon>Eukaryota</taxon>
        <taxon>Metazoa</taxon>
        <taxon>Spiralia</taxon>
        <taxon>Gnathifera</taxon>
        <taxon>Rotifera</taxon>
        <taxon>Eurotatoria</taxon>
        <taxon>Bdelloidea</taxon>
        <taxon>Philodinida</taxon>
        <taxon>Philodinidae</taxon>
        <taxon>Rotaria</taxon>
    </lineage>
</organism>
<proteinExistence type="predicted"/>
<dbReference type="EMBL" id="CAJNOW010021028">
    <property type="protein sequence ID" value="CAF1682452.1"/>
    <property type="molecule type" value="Genomic_DNA"/>
</dbReference>
<evidence type="ECO:0000256" key="4">
    <source>
        <dbReference type="PROSITE-ProRule" id="PRU00175"/>
    </source>
</evidence>
<dbReference type="Proteomes" id="UP000663834">
    <property type="component" value="Unassembled WGS sequence"/>
</dbReference>
<evidence type="ECO:0000256" key="3">
    <source>
        <dbReference type="ARBA" id="ARBA00022833"/>
    </source>
</evidence>
<evidence type="ECO:0000256" key="2">
    <source>
        <dbReference type="ARBA" id="ARBA00022771"/>
    </source>
</evidence>
<dbReference type="EMBL" id="CAJNOV010012426">
    <property type="protein sequence ID" value="CAF1485040.1"/>
    <property type="molecule type" value="Genomic_DNA"/>
</dbReference>
<dbReference type="SMART" id="SM00184">
    <property type="entry name" value="RING"/>
    <property type="match status" value="1"/>
</dbReference>
<evidence type="ECO:0000313" key="10">
    <source>
        <dbReference type="EMBL" id="CAF3876823.1"/>
    </source>
</evidence>
<dbReference type="Proteomes" id="UP000663824">
    <property type="component" value="Unassembled WGS sequence"/>
</dbReference>
<keyword evidence="1" id="KW-0479">Metal-binding</keyword>
<dbReference type="AlphaFoldDB" id="A0A816H516"/>
<dbReference type="SUPFAM" id="SSF57850">
    <property type="entry name" value="RING/U-box"/>
    <property type="match status" value="1"/>
</dbReference>
<evidence type="ECO:0000256" key="1">
    <source>
        <dbReference type="ARBA" id="ARBA00022723"/>
    </source>
</evidence>
<dbReference type="EMBL" id="CAJOBJ010001393">
    <property type="protein sequence ID" value="CAF3876823.1"/>
    <property type="molecule type" value="Genomic_DNA"/>
</dbReference>
<evidence type="ECO:0000313" key="7">
    <source>
        <dbReference type="EMBL" id="CAF1682452.1"/>
    </source>
</evidence>
<dbReference type="Pfam" id="PF13639">
    <property type="entry name" value="zf-RING_2"/>
    <property type="match status" value="1"/>
</dbReference>
<dbReference type="Proteomes" id="UP000681720">
    <property type="component" value="Unassembled WGS sequence"/>
</dbReference>
<gene>
    <name evidence="9" type="ORF">BYL167_LOCUS5096</name>
    <name evidence="6" type="ORF">CJN711_LOCUS26375</name>
    <name evidence="10" type="ORF">GIL414_LOCUS5334</name>
    <name evidence="7" type="ORF">KQP761_LOCUS37119</name>
    <name evidence="8" type="ORF">MBJ925_LOCUS23635</name>
</gene>
<keyword evidence="2 4" id="KW-0863">Zinc-finger</keyword>
<dbReference type="PROSITE" id="PS50089">
    <property type="entry name" value="ZF_RING_2"/>
    <property type="match status" value="1"/>
</dbReference>
<dbReference type="GO" id="GO:0008270">
    <property type="term" value="F:zinc ion binding"/>
    <property type="evidence" value="ECO:0007669"/>
    <property type="project" value="UniProtKB-KW"/>
</dbReference>
<dbReference type="Proteomes" id="UP000663855">
    <property type="component" value="Unassembled WGS sequence"/>
</dbReference>
<keyword evidence="3" id="KW-0862">Zinc</keyword>
<evidence type="ECO:0000313" key="8">
    <source>
        <dbReference type="EMBL" id="CAF2108012.1"/>
    </source>
</evidence>
<name>A0A816H516_9BILA</name>
<evidence type="ECO:0000259" key="5">
    <source>
        <dbReference type="PROSITE" id="PS50089"/>
    </source>
</evidence>
<feature type="domain" description="RING-type" evidence="5">
    <location>
        <begin position="126"/>
        <end position="171"/>
    </location>
</feature>
<dbReference type="OrthoDB" id="9984778at2759"/>
<comment type="caution">
    <text evidence="7">The sequence shown here is derived from an EMBL/GenBank/DDBJ whole genome shotgun (WGS) entry which is preliminary data.</text>
</comment>
<dbReference type="Proteomes" id="UP000681967">
    <property type="component" value="Unassembled WGS sequence"/>
</dbReference>
<sequence>MSNRQNIEKPFSSTGPLPWRLLDPGLCLEGLCLTTNGKCVAHKQMVIGTLEMGEFTISRNYIFKCPMCENNVRANKFGLNRCQWRIMHTNKWLSVGDIYEQYDLSSLPINIETQPLPSDFEPPENCSICLVLMDKKNRCFILPCKHIFHMECIYGWIDAEEEASLQCPICRRPIFE</sequence>
<protein>
    <recommendedName>
        <fullName evidence="5">RING-type domain-containing protein</fullName>
    </recommendedName>
</protein>
<evidence type="ECO:0000313" key="6">
    <source>
        <dbReference type="EMBL" id="CAF1485040.1"/>
    </source>
</evidence>
<dbReference type="InterPro" id="IPR001841">
    <property type="entry name" value="Znf_RING"/>
</dbReference>
<dbReference type="InterPro" id="IPR013083">
    <property type="entry name" value="Znf_RING/FYVE/PHD"/>
</dbReference>
<dbReference type="Gene3D" id="3.30.40.10">
    <property type="entry name" value="Zinc/RING finger domain, C3HC4 (zinc finger)"/>
    <property type="match status" value="1"/>
</dbReference>
<evidence type="ECO:0000313" key="9">
    <source>
        <dbReference type="EMBL" id="CAF3837881.1"/>
    </source>
</evidence>
<dbReference type="EMBL" id="CAJOBH010001135">
    <property type="protein sequence ID" value="CAF3837881.1"/>
    <property type="molecule type" value="Genomic_DNA"/>
</dbReference>
<reference evidence="7" key="1">
    <citation type="submission" date="2021-02" db="EMBL/GenBank/DDBJ databases">
        <authorList>
            <person name="Nowell W R."/>
        </authorList>
    </citation>
    <scope>NUCLEOTIDE SEQUENCE</scope>
</reference>
<evidence type="ECO:0000313" key="11">
    <source>
        <dbReference type="Proteomes" id="UP000663834"/>
    </source>
</evidence>
<dbReference type="PANTHER" id="PTHR45969">
    <property type="entry name" value="RING ZINC FINGER PROTEIN-RELATED"/>
    <property type="match status" value="1"/>
</dbReference>